<feature type="domain" description="Peptidase C14 caspase" evidence="6">
    <location>
        <begin position="565"/>
        <end position="795"/>
    </location>
</feature>
<dbReference type="InterPro" id="IPR011990">
    <property type="entry name" value="TPR-like_helical_dom_sf"/>
</dbReference>
<proteinExistence type="predicted"/>
<dbReference type="GO" id="GO:0006508">
    <property type="term" value="P:proteolysis"/>
    <property type="evidence" value="ECO:0007669"/>
    <property type="project" value="InterPro"/>
</dbReference>
<feature type="coiled-coil region" evidence="4">
    <location>
        <begin position="472"/>
        <end position="534"/>
    </location>
</feature>
<evidence type="ECO:0000259" key="7">
    <source>
        <dbReference type="Pfam" id="PF12862"/>
    </source>
</evidence>
<dbReference type="Pfam" id="PF12862">
    <property type="entry name" value="ANAPC5"/>
    <property type="match status" value="2"/>
</dbReference>
<sequence>MNRVFKRRKIALRGKSLAFCASICAALSSYIWIAGQAPALAQVSLVNTLLDTAQIEYNKGSYQSALSVSERALETAKELKGQPFLQAKALLNVASTLTALGRYKEAEEHYKSLMALLEANKLIYTEAGLLAFNNYASQAQSLGRYTEASALLSKAVSIGDSSFGPLSMQNVLSINNLAALYLGWGKQDEAVPLIERAAKIAKTPKGKKSIALPYALCNAAKLAELRGNYKQSEELCQQALLATKAIFGEKHPYVALVYKNGLAQTAVKNQDYETAEKYLAFALEIDQKANGTESLTYADTLVTLADIESKAGKYTKAMEHLEKAKAIYKTVLAGNDTINSIAADVTEGSIESRLGNYDSAIEKLNSSLLKAKAILGNSHIFVAKLYKEIAEAESFHNPKLATEKIEEALNSARNSVAKTNPDFIDIERTAGRIYRLAGMNDKARTYLEDALANAQICFSAESLASLSIQRELANLEEDLGENQKACERLKSVISQIEKNHGAESPLLIADLQDLAELQKRLNQGDEARANINRAAFLLEKMPGASEQTAVKLDLKAGSNKPITDKWALVVGISNFRDSSINLKYAAKDATDFANFLTQKAGFKKDHVKLLLNDNATRDGIIRNMGENWLGRLANPDDLVVVYVSSHGSPSNDAADGVNFLVAHDTNKDSLVSTGIPMQWLSKMVKEQVHSNRVVLILDVCHSAAASGAKGLIKQPANTPETLKIGEGQLVICSSSKDQVSWESKNYPNSVFTRRLIEALSEAPRPVTEAFEQMKDDVQKEVLRDRASLQTPILWSKQWLGSPPVLSVQPVAPRQGL</sequence>
<evidence type="ECO:0000313" key="9">
    <source>
        <dbReference type="Proteomes" id="UP000664277"/>
    </source>
</evidence>
<feature type="domain" description="Anaphase-promoting complex subunit 5" evidence="7">
    <location>
        <begin position="471"/>
        <end position="495"/>
    </location>
</feature>
<dbReference type="EMBL" id="JAFLCK010000001">
    <property type="protein sequence ID" value="MBN8658747.1"/>
    <property type="molecule type" value="Genomic_DNA"/>
</dbReference>
<evidence type="ECO:0000256" key="5">
    <source>
        <dbReference type="SAM" id="SignalP"/>
    </source>
</evidence>
<gene>
    <name evidence="8" type="ORF">J0M35_00155</name>
</gene>
<dbReference type="InterPro" id="IPR029030">
    <property type="entry name" value="Caspase-like_dom_sf"/>
</dbReference>
<keyword evidence="5" id="KW-0732">Signal</keyword>
<feature type="repeat" description="TPR" evidence="3">
    <location>
        <begin position="87"/>
        <end position="120"/>
    </location>
</feature>
<evidence type="ECO:0000256" key="4">
    <source>
        <dbReference type="SAM" id="Coils"/>
    </source>
</evidence>
<evidence type="ECO:0000259" key="6">
    <source>
        <dbReference type="Pfam" id="PF00656"/>
    </source>
</evidence>
<keyword evidence="1" id="KW-0677">Repeat</keyword>
<dbReference type="AlphaFoldDB" id="A0A8J7P8G1"/>
<dbReference type="PANTHER" id="PTHR45641:SF19">
    <property type="entry name" value="NEPHROCYSTIN-3"/>
    <property type="match status" value="1"/>
</dbReference>
<dbReference type="Proteomes" id="UP000664277">
    <property type="component" value="Unassembled WGS sequence"/>
</dbReference>
<dbReference type="Gene3D" id="3.40.50.1460">
    <property type="match status" value="1"/>
</dbReference>
<dbReference type="GO" id="GO:0004197">
    <property type="term" value="F:cysteine-type endopeptidase activity"/>
    <property type="evidence" value="ECO:0007669"/>
    <property type="project" value="InterPro"/>
</dbReference>
<feature type="signal peptide" evidence="5">
    <location>
        <begin position="1"/>
        <end position="41"/>
    </location>
</feature>
<evidence type="ECO:0000256" key="2">
    <source>
        <dbReference type="ARBA" id="ARBA00022803"/>
    </source>
</evidence>
<dbReference type="PROSITE" id="PS50005">
    <property type="entry name" value="TPR"/>
    <property type="match status" value="1"/>
</dbReference>
<dbReference type="Gene3D" id="1.25.40.10">
    <property type="entry name" value="Tetratricopeptide repeat domain"/>
    <property type="match status" value="3"/>
</dbReference>
<feature type="chain" id="PRO_5035219454" evidence="5">
    <location>
        <begin position="42"/>
        <end position="816"/>
    </location>
</feature>
<keyword evidence="2 3" id="KW-0802">TPR repeat</keyword>
<protein>
    <submittedName>
        <fullName evidence="8">Tetratricopeptide repeat protein</fullName>
    </submittedName>
</protein>
<dbReference type="InterPro" id="IPR011600">
    <property type="entry name" value="Pept_C14_caspase"/>
</dbReference>
<evidence type="ECO:0000256" key="1">
    <source>
        <dbReference type="ARBA" id="ARBA00022737"/>
    </source>
</evidence>
<organism evidence="8 9">
    <name type="scientific">Candidatus Obscuribacter phosphatis</name>
    <dbReference type="NCBI Taxonomy" id="1906157"/>
    <lineage>
        <taxon>Bacteria</taxon>
        <taxon>Bacillati</taxon>
        <taxon>Candidatus Melainabacteria</taxon>
        <taxon>Candidatus Obscuribacterales</taxon>
        <taxon>Candidatus Obscuribacteraceae</taxon>
        <taxon>Candidatus Obscuribacter</taxon>
    </lineage>
</organism>
<dbReference type="InterPro" id="IPR026000">
    <property type="entry name" value="Apc5_dom"/>
</dbReference>
<name>A0A8J7P8G1_9BACT</name>
<evidence type="ECO:0000313" key="8">
    <source>
        <dbReference type="EMBL" id="MBN8658747.1"/>
    </source>
</evidence>
<evidence type="ECO:0000256" key="3">
    <source>
        <dbReference type="PROSITE-ProRule" id="PRU00339"/>
    </source>
</evidence>
<accession>A0A8J7P8G1</accession>
<dbReference type="SMART" id="SM00028">
    <property type="entry name" value="TPR"/>
    <property type="match status" value="10"/>
</dbReference>
<feature type="domain" description="Anaphase-promoting complex subunit 5" evidence="7">
    <location>
        <begin position="355"/>
        <end position="415"/>
    </location>
</feature>
<dbReference type="InterPro" id="IPR019734">
    <property type="entry name" value="TPR_rpt"/>
</dbReference>
<keyword evidence="4" id="KW-0175">Coiled coil</keyword>
<dbReference type="SUPFAM" id="SSF48452">
    <property type="entry name" value="TPR-like"/>
    <property type="match status" value="3"/>
</dbReference>
<dbReference type="Pfam" id="PF13424">
    <property type="entry name" value="TPR_12"/>
    <property type="match status" value="3"/>
</dbReference>
<dbReference type="Pfam" id="PF00656">
    <property type="entry name" value="Peptidase_C14"/>
    <property type="match status" value="1"/>
</dbReference>
<dbReference type="Pfam" id="PF13374">
    <property type="entry name" value="TPR_10"/>
    <property type="match status" value="1"/>
</dbReference>
<dbReference type="PANTHER" id="PTHR45641">
    <property type="entry name" value="TETRATRICOPEPTIDE REPEAT PROTEIN (AFU_ORTHOLOGUE AFUA_6G03870)"/>
    <property type="match status" value="1"/>
</dbReference>
<comment type="caution">
    <text evidence="8">The sequence shown here is derived from an EMBL/GenBank/DDBJ whole genome shotgun (WGS) entry which is preliminary data.</text>
</comment>
<dbReference type="SUPFAM" id="SSF52129">
    <property type="entry name" value="Caspase-like"/>
    <property type="match status" value="1"/>
</dbReference>
<reference evidence="8" key="1">
    <citation type="submission" date="2021-02" db="EMBL/GenBank/DDBJ databases">
        <title>Genome-Resolved Metagenomics of a Microbial Community Performing Photosynthetic Biological Nutrient Removal.</title>
        <authorList>
            <person name="Mcdaniel E.A."/>
        </authorList>
    </citation>
    <scope>NUCLEOTIDE SEQUENCE</scope>
    <source>
        <strain evidence="8">UWPOB_OBS1</strain>
    </source>
</reference>